<dbReference type="KEGG" id="tcb:TCARB_0809"/>
<keyword evidence="2" id="KW-0328">Glycosyltransferase</keyword>
<organism evidence="2 3">
    <name type="scientific">Thermofilum adornatum 1505</name>
    <dbReference type="NCBI Taxonomy" id="697581"/>
    <lineage>
        <taxon>Archaea</taxon>
        <taxon>Thermoproteota</taxon>
        <taxon>Thermoprotei</taxon>
        <taxon>Thermofilales</taxon>
        <taxon>Thermofilaceae</taxon>
        <taxon>Thermofilum</taxon>
    </lineage>
</organism>
<feature type="domain" description="Phosphoribosyltransferase" evidence="1">
    <location>
        <begin position="13"/>
        <end position="228"/>
    </location>
</feature>
<name>A0A3G1A8T9_9CREN</name>
<dbReference type="CDD" id="cd06223">
    <property type="entry name" value="PRTases_typeI"/>
    <property type="match status" value="1"/>
</dbReference>
<dbReference type="EC" id="2.4.2.9" evidence="2"/>
<keyword evidence="2" id="KW-0808">Transferase</keyword>
<evidence type="ECO:0000313" key="3">
    <source>
        <dbReference type="Proteomes" id="UP000266720"/>
    </source>
</evidence>
<accession>A0A3G1A8T9</accession>
<gene>
    <name evidence="2" type="ORF">TCARB_0809</name>
</gene>
<dbReference type="SUPFAM" id="SSF53271">
    <property type="entry name" value="PRTase-like"/>
    <property type="match status" value="1"/>
</dbReference>
<dbReference type="InterPro" id="IPR000836">
    <property type="entry name" value="PRTase_dom"/>
</dbReference>
<reference evidence="3" key="1">
    <citation type="book" date="2010" name="EXTREMOPHILES" publisher="0:0-0">
        <title>Complete genome sequences of ten hyperthermophilic archaea reveal their metabolic capabilities and possible ecological roles.</title>
        <editorList>
            <person name="?"/>
        </editorList>
        <authorList>
            <person name="Ravin N.V."/>
            <person name="Mardanov A.V."/>
            <person name="Bonch-Osmolovskaya E.A."/>
            <person name="Skryabin K.G."/>
        </authorList>
    </citation>
    <scope>NUCLEOTIDE SEQUENCE [LARGE SCALE GENOMIC DNA]</scope>
    <source>
        <strain evidence="3">1505</strain>
    </source>
</reference>
<evidence type="ECO:0000259" key="1">
    <source>
        <dbReference type="Pfam" id="PF14681"/>
    </source>
</evidence>
<dbReference type="InterPro" id="IPR029057">
    <property type="entry name" value="PRTase-like"/>
</dbReference>
<dbReference type="NCBIfam" id="NF001097">
    <property type="entry name" value="PRK00129.1"/>
    <property type="match status" value="1"/>
</dbReference>
<dbReference type="STRING" id="697581.TCARB_0809"/>
<dbReference type="Pfam" id="PF14681">
    <property type="entry name" value="UPRTase"/>
    <property type="match status" value="1"/>
</dbReference>
<proteinExistence type="predicted"/>
<protein>
    <submittedName>
        <fullName evidence="2">Uracil phosphoribosyltransferase</fullName>
        <ecNumber evidence="2">2.4.2.9</ecNumber>
    </submittedName>
</protein>
<sequence length="228" mass="25306">MFAEKGSLFDYKVIEKKYAQAILTQIRSKNTSQVEFRKGLVRLGRVLGLEIVEDFETEENPVETPLGVTYRGIKIKGFENVCIVTVLRAAWPLTEGLVKIFYSARQGVVAARRVEEKGMHDTEFDIEINYVKVPKFGGNDIVIISDVMVATGSTLIAVLRELLKRGRAKKYYIASVISTPIAIEKLRKFAQDAGIDLKLYTVAVDPELNSKGYIVPGLGDAGDRAFGT</sequence>
<dbReference type="AlphaFoldDB" id="A0A3G1A8T9"/>
<dbReference type="GO" id="GO:0004845">
    <property type="term" value="F:uracil phosphoribosyltransferase activity"/>
    <property type="evidence" value="ECO:0007669"/>
    <property type="project" value="UniProtKB-EC"/>
</dbReference>
<dbReference type="EMBL" id="CP007493">
    <property type="protein sequence ID" value="AJB41861.1"/>
    <property type="molecule type" value="Genomic_DNA"/>
</dbReference>
<dbReference type="Gene3D" id="3.40.50.2020">
    <property type="match status" value="1"/>
</dbReference>
<dbReference type="Proteomes" id="UP000266720">
    <property type="component" value="Chromosome"/>
</dbReference>
<evidence type="ECO:0000313" key="2">
    <source>
        <dbReference type="EMBL" id="AJB41861.1"/>
    </source>
</evidence>